<name>A0A6A6U7L3_9PEZI</name>
<organism evidence="2 3">
    <name type="scientific">Microthyrium microscopicum</name>
    <dbReference type="NCBI Taxonomy" id="703497"/>
    <lineage>
        <taxon>Eukaryota</taxon>
        <taxon>Fungi</taxon>
        <taxon>Dikarya</taxon>
        <taxon>Ascomycota</taxon>
        <taxon>Pezizomycotina</taxon>
        <taxon>Dothideomycetes</taxon>
        <taxon>Dothideomycetes incertae sedis</taxon>
        <taxon>Microthyriales</taxon>
        <taxon>Microthyriaceae</taxon>
        <taxon>Microthyrium</taxon>
    </lineage>
</organism>
<sequence>MAASEVDQKYLGRIAQFTDDRNHIVSEALFQILGLSLLLGSKLNKARKLRRLDTTRDTRSLQLYHHILWLSKEGLTLLEAYVLPYTQDGQEGPECQVLAAKLRASFVHIFCLFHNDPPITVVSGASQVVPVGLDLDSNLRYQEYYSGSGYESMTPKKDTTPPKRNSRGKQPSLRDPINSVTSDASFLTNPYAGLAPGDSPPQVHATPNYPPGFEPSPSLPYPSGFILPSRNFVPIARTYFQTAQSSAAALLPGAHPLRLSTAFEHAAFLWDCAHEHEAARQLARRTIRHLKDGEEEGVSDEAFEDAAETVQYLIAIMRRKSLDLTPRFGPESVESSTGGPTPVSHRNSLLEARTRERLNHSNQHIIPACRILLIPEAVCIISSFYWSCFSPKG</sequence>
<protein>
    <recommendedName>
        <fullName evidence="4">14-3-3 protein</fullName>
    </recommendedName>
</protein>
<evidence type="ECO:0000313" key="2">
    <source>
        <dbReference type="EMBL" id="KAF2667950.1"/>
    </source>
</evidence>
<gene>
    <name evidence="2" type="ORF">BT63DRAFT_305669</name>
</gene>
<dbReference type="InterPro" id="IPR036815">
    <property type="entry name" value="14-3-3_dom_sf"/>
</dbReference>
<dbReference type="Proteomes" id="UP000799302">
    <property type="component" value="Unassembled WGS sequence"/>
</dbReference>
<dbReference type="Gene3D" id="1.20.190.20">
    <property type="entry name" value="14-3-3 domain"/>
    <property type="match status" value="1"/>
</dbReference>
<evidence type="ECO:0000313" key="3">
    <source>
        <dbReference type="Proteomes" id="UP000799302"/>
    </source>
</evidence>
<dbReference type="EMBL" id="MU004237">
    <property type="protein sequence ID" value="KAF2667950.1"/>
    <property type="molecule type" value="Genomic_DNA"/>
</dbReference>
<accession>A0A6A6U7L3</accession>
<reference evidence="2" key="1">
    <citation type="journal article" date="2020" name="Stud. Mycol.">
        <title>101 Dothideomycetes genomes: a test case for predicting lifestyles and emergence of pathogens.</title>
        <authorList>
            <person name="Haridas S."/>
            <person name="Albert R."/>
            <person name="Binder M."/>
            <person name="Bloem J."/>
            <person name="Labutti K."/>
            <person name="Salamov A."/>
            <person name="Andreopoulos B."/>
            <person name="Baker S."/>
            <person name="Barry K."/>
            <person name="Bills G."/>
            <person name="Bluhm B."/>
            <person name="Cannon C."/>
            <person name="Castanera R."/>
            <person name="Culley D."/>
            <person name="Daum C."/>
            <person name="Ezra D."/>
            <person name="Gonzalez J."/>
            <person name="Henrissat B."/>
            <person name="Kuo A."/>
            <person name="Liang C."/>
            <person name="Lipzen A."/>
            <person name="Lutzoni F."/>
            <person name="Magnuson J."/>
            <person name="Mondo S."/>
            <person name="Nolan M."/>
            <person name="Ohm R."/>
            <person name="Pangilinan J."/>
            <person name="Park H.-J."/>
            <person name="Ramirez L."/>
            <person name="Alfaro M."/>
            <person name="Sun H."/>
            <person name="Tritt A."/>
            <person name="Yoshinaga Y."/>
            <person name="Zwiers L.-H."/>
            <person name="Turgeon B."/>
            <person name="Goodwin S."/>
            <person name="Spatafora J."/>
            <person name="Crous P."/>
            <person name="Grigoriev I."/>
        </authorList>
    </citation>
    <scope>NUCLEOTIDE SEQUENCE</scope>
    <source>
        <strain evidence="2">CBS 115976</strain>
    </source>
</reference>
<evidence type="ECO:0000256" key="1">
    <source>
        <dbReference type="SAM" id="MobiDB-lite"/>
    </source>
</evidence>
<dbReference type="SUPFAM" id="SSF48445">
    <property type="entry name" value="14-3-3 protein"/>
    <property type="match status" value="1"/>
</dbReference>
<keyword evidence="3" id="KW-1185">Reference proteome</keyword>
<proteinExistence type="predicted"/>
<evidence type="ECO:0008006" key="4">
    <source>
        <dbReference type="Google" id="ProtNLM"/>
    </source>
</evidence>
<dbReference type="AlphaFoldDB" id="A0A6A6U7L3"/>
<dbReference type="OrthoDB" id="5370350at2759"/>
<feature type="region of interest" description="Disordered" evidence="1">
    <location>
        <begin position="191"/>
        <end position="215"/>
    </location>
</feature>
<feature type="region of interest" description="Disordered" evidence="1">
    <location>
        <begin position="150"/>
        <end position="179"/>
    </location>
</feature>